<accession>A0A7W6FRV0</accession>
<dbReference type="RefSeq" id="WP_188073660.1">
    <property type="nucleotide sequence ID" value="NZ_BSPS01000017.1"/>
</dbReference>
<comment type="caution">
    <text evidence="2">The sequence shown here is derived from an EMBL/GenBank/DDBJ whole genome shotgun (WGS) entry which is preliminary data.</text>
</comment>
<name>A0A7W6FRV0_9SPHN</name>
<reference evidence="2 3" key="1">
    <citation type="submission" date="2020-08" db="EMBL/GenBank/DDBJ databases">
        <title>Genomic Encyclopedia of Type Strains, Phase IV (KMG-IV): sequencing the most valuable type-strain genomes for metagenomic binning, comparative biology and taxonomic classification.</title>
        <authorList>
            <person name="Goeker M."/>
        </authorList>
    </citation>
    <scope>NUCLEOTIDE SEQUENCE [LARGE SCALE GENOMIC DNA]</scope>
    <source>
        <strain evidence="2 3">DSM 26189</strain>
    </source>
</reference>
<evidence type="ECO:0000313" key="2">
    <source>
        <dbReference type="EMBL" id="MBB3928378.1"/>
    </source>
</evidence>
<feature type="domain" description="Cupin type-2" evidence="1">
    <location>
        <begin position="107"/>
        <end position="170"/>
    </location>
</feature>
<dbReference type="InterPro" id="IPR011051">
    <property type="entry name" value="RmlC_Cupin_sf"/>
</dbReference>
<keyword evidence="3" id="KW-1185">Reference proteome</keyword>
<sequence length="176" mass="19119">MVRRIVTAERDGRSYVLSDGLVENTHDFVSVPGFRTTLAWMAPAVPALPFDGADPVAQVTTMVPQPHGSTLIIVQFPPDSVMTAPDFDAAAAGTEQARFLPGLAETFDPDGSGKHRTQTLDYDIILEGELWMELDDGELRHLKAGDVVIQNGTRHAWRNLGDKPARMAAVLIGADR</sequence>
<dbReference type="CDD" id="cd02231">
    <property type="entry name" value="cupin_BLL6423-like"/>
    <property type="match status" value="1"/>
</dbReference>
<dbReference type="EMBL" id="JACIDT010000023">
    <property type="protein sequence ID" value="MBB3928378.1"/>
    <property type="molecule type" value="Genomic_DNA"/>
</dbReference>
<organism evidence="2 3">
    <name type="scientific">Sphingobium jiangsuense</name>
    <dbReference type="NCBI Taxonomy" id="870476"/>
    <lineage>
        <taxon>Bacteria</taxon>
        <taxon>Pseudomonadati</taxon>
        <taxon>Pseudomonadota</taxon>
        <taxon>Alphaproteobacteria</taxon>
        <taxon>Sphingomonadales</taxon>
        <taxon>Sphingomonadaceae</taxon>
        <taxon>Sphingobium</taxon>
    </lineage>
</organism>
<dbReference type="Gene3D" id="2.60.120.10">
    <property type="entry name" value="Jelly Rolls"/>
    <property type="match status" value="1"/>
</dbReference>
<dbReference type="InterPro" id="IPR013096">
    <property type="entry name" value="Cupin_2"/>
</dbReference>
<dbReference type="PANTHER" id="PTHR36156:SF2">
    <property type="entry name" value="CUPIN TYPE-2 DOMAIN-CONTAINING PROTEIN"/>
    <property type="match status" value="1"/>
</dbReference>
<keyword evidence="2" id="KW-0413">Isomerase</keyword>
<dbReference type="InterPro" id="IPR047142">
    <property type="entry name" value="OryJ/VirC-like"/>
</dbReference>
<protein>
    <submittedName>
        <fullName evidence="2">Mannose-6-phosphate isomerase-like protein (Cupin superfamily)</fullName>
    </submittedName>
</protein>
<dbReference type="AlphaFoldDB" id="A0A7W6FRV0"/>
<evidence type="ECO:0000313" key="3">
    <source>
        <dbReference type="Proteomes" id="UP000571950"/>
    </source>
</evidence>
<proteinExistence type="predicted"/>
<evidence type="ECO:0000259" key="1">
    <source>
        <dbReference type="Pfam" id="PF07883"/>
    </source>
</evidence>
<dbReference type="InterPro" id="IPR014710">
    <property type="entry name" value="RmlC-like_jellyroll"/>
</dbReference>
<gene>
    <name evidence="2" type="ORF">GGR43_004122</name>
</gene>
<dbReference type="GO" id="GO:0016853">
    <property type="term" value="F:isomerase activity"/>
    <property type="evidence" value="ECO:0007669"/>
    <property type="project" value="UniProtKB-KW"/>
</dbReference>
<dbReference type="Proteomes" id="UP000571950">
    <property type="component" value="Unassembled WGS sequence"/>
</dbReference>
<dbReference type="SUPFAM" id="SSF51182">
    <property type="entry name" value="RmlC-like cupins"/>
    <property type="match status" value="1"/>
</dbReference>
<dbReference type="Pfam" id="PF07883">
    <property type="entry name" value="Cupin_2"/>
    <property type="match status" value="1"/>
</dbReference>
<dbReference type="PANTHER" id="PTHR36156">
    <property type="entry name" value="SLR2101 PROTEIN"/>
    <property type="match status" value="1"/>
</dbReference>